<sequence length="232" mass="26432">MSKKINLKSKVSKINYDEILNHDVIREEKGALLGGSTAFPSGTIKHVLGRCKDINKELYTTLDSKINELLPENILQCVTETMKAKGIVDRIEDEIQQLKLKAANYSDGTTESKIEAMSIQLDIDLKNEELTDARKVFMEAYKTALANTVISEELYELYEQARVITTELLNEMDEKIEMYRAKAKALIVSRRDMRVFDDVQRLINQRINHGNIAELAIESSKKNIPLIKSIIK</sequence>
<dbReference type="KEGG" id="cce:Ccel_1840"/>
<organism evidence="1 2">
    <name type="scientific">Ruminiclostridium cellulolyticum (strain ATCC 35319 / DSM 5812 / JCM 6584 / H10)</name>
    <name type="common">Clostridium cellulolyticum</name>
    <dbReference type="NCBI Taxonomy" id="394503"/>
    <lineage>
        <taxon>Bacteria</taxon>
        <taxon>Bacillati</taxon>
        <taxon>Bacillota</taxon>
        <taxon>Clostridia</taxon>
        <taxon>Eubacteriales</taxon>
        <taxon>Oscillospiraceae</taxon>
        <taxon>Ruminiclostridium</taxon>
    </lineage>
</organism>
<dbReference type="STRING" id="394503.Ccel_1840"/>
<dbReference type="Proteomes" id="UP000001349">
    <property type="component" value="Chromosome"/>
</dbReference>
<evidence type="ECO:0000313" key="1">
    <source>
        <dbReference type="EMBL" id="ACL76188.1"/>
    </source>
</evidence>
<dbReference type="HOGENOM" id="CLU_1193141_0_0_9"/>
<gene>
    <name evidence="1" type="ordered locus">Ccel_1840</name>
</gene>
<dbReference type="EMBL" id="CP001348">
    <property type="protein sequence ID" value="ACL76188.1"/>
    <property type="molecule type" value="Genomic_DNA"/>
</dbReference>
<dbReference type="AlphaFoldDB" id="B8I345"/>
<accession>B8I345</accession>
<protein>
    <submittedName>
        <fullName evidence="1">Uncharacterized protein</fullName>
    </submittedName>
</protein>
<keyword evidence="2" id="KW-1185">Reference proteome</keyword>
<proteinExistence type="predicted"/>
<dbReference type="RefSeq" id="WP_015925294.1">
    <property type="nucleotide sequence ID" value="NC_011898.1"/>
</dbReference>
<reference evidence="1 2" key="1">
    <citation type="submission" date="2009-01" db="EMBL/GenBank/DDBJ databases">
        <title>Complete sequence of Clostridium cellulolyticum H10.</title>
        <authorList>
            <consortium name="US DOE Joint Genome Institute"/>
            <person name="Lucas S."/>
            <person name="Copeland A."/>
            <person name="Lapidus A."/>
            <person name="Glavina del Rio T."/>
            <person name="Dalin E."/>
            <person name="Tice H."/>
            <person name="Bruce D."/>
            <person name="Goodwin L."/>
            <person name="Pitluck S."/>
            <person name="Chertkov O."/>
            <person name="Saunders E."/>
            <person name="Brettin T."/>
            <person name="Detter J.C."/>
            <person name="Han C."/>
            <person name="Larimer F."/>
            <person name="Land M."/>
            <person name="Hauser L."/>
            <person name="Kyrpides N."/>
            <person name="Ivanova N."/>
            <person name="Zhou J."/>
            <person name="Richardson P."/>
        </authorList>
    </citation>
    <scope>NUCLEOTIDE SEQUENCE [LARGE SCALE GENOMIC DNA]</scope>
    <source>
        <strain evidence="2">ATCC 35319 / DSM 5812 / JCM 6584 / H10</strain>
    </source>
</reference>
<evidence type="ECO:0000313" key="2">
    <source>
        <dbReference type="Proteomes" id="UP000001349"/>
    </source>
</evidence>
<name>B8I345_RUMCH</name>